<evidence type="ECO:0000313" key="5">
    <source>
        <dbReference type="Proteomes" id="UP000824109"/>
    </source>
</evidence>
<dbReference type="Pfam" id="PF25390">
    <property type="entry name" value="WD40_RLD"/>
    <property type="match status" value="1"/>
</dbReference>
<feature type="domain" description="SLH" evidence="3">
    <location>
        <begin position="391"/>
        <end position="465"/>
    </location>
</feature>
<dbReference type="PROSITE" id="PS51272">
    <property type="entry name" value="SLH"/>
    <property type="match status" value="3"/>
</dbReference>
<gene>
    <name evidence="4" type="ORF">IAA61_06600</name>
</gene>
<dbReference type="PANTHER" id="PTHR22870:SF408">
    <property type="entry name" value="OS09G0560450 PROTEIN"/>
    <property type="match status" value="1"/>
</dbReference>
<dbReference type="InterPro" id="IPR058923">
    <property type="entry name" value="RCC1-like_dom"/>
</dbReference>
<sequence>MRKRILSLFTMVCMLAALLPALPAAADMGKAGEYQTVSAGRGHTAAIKTDGSLWTWGENFDGQLGDGTAEHRYTLVKIMDNVAAVSAGYFHTAAIKTDSSLWTWGSNGDGRLGDGTTEHRYTPVKIMDNVAAVSAGDDHTAAIKTDGSLWAWGSNSYGQLGDGTAEDKYTPVKIMDSVAAVSAGFDNTAAIKTDGSLWTWGSNVSGRLGDGTTEDKSTPVKIMDGVRLPGSGAAITPIAPEPADDEIAAPNTVTTSFGATVSDWAAPEIELAYENNLIPEVMVDFDLTQKVNRGEFAAIALQLYDVLANTETPLPASCPFTDIGGDVNEIAIKKASSLDITNGTSATTFEPVSFITREQLATMLCRVIKKYGFEGWTLATDSDYYMNTDGAVLFADDADISDWAKPSVYYMSLHGIIKGIDETHFAPKNTTTQQEASGYASATREQAIILAQRIFTKSDMLGNLN</sequence>
<proteinExistence type="predicted"/>
<dbReference type="AlphaFoldDB" id="A0A9D1MBZ6"/>
<dbReference type="PRINTS" id="PR00633">
    <property type="entry name" value="RCCNDNSATION"/>
</dbReference>
<keyword evidence="1" id="KW-0677">Repeat</keyword>
<dbReference type="PANTHER" id="PTHR22870">
    <property type="entry name" value="REGULATOR OF CHROMOSOME CONDENSATION"/>
    <property type="match status" value="1"/>
</dbReference>
<reference evidence="4" key="2">
    <citation type="journal article" date="2021" name="PeerJ">
        <title>Extensive microbial diversity within the chicken gut microbiome revealed by metagenomics and culture.</title>
        <authorList>
            <person name="Gilroy R."/>
            <person name="Ravi A."/>
            <person name="Getino M."/>
            <person name="Pursley I."/>
            <person name="Horton D.L."/>
            <person name="Alikhan N.F."/>
            <person name="Baker D."/>
            <person name="Gharbi K."/>
            <person name="Hall N."/>
            <person name="Watson M."/>
            <person name="Adriaenssens E.M."/>
            <person name="Foster-Nyarko E."/>
            <person name="Jarju S."/>
            <person name="Secka A."/>
            <person name="Antonio M."/>
            <person name="Oren A."/>
            <person name="Chaudhuri R.R."/>
            <person name="La Ragione R."/>
            <person name="Hildebrand F."/>
            <person name="Pallen M.J."/>
        </authorList>
    </citation>
    <scope>NUCLEOTIDE SEQUENCE</scope>
    <source>
        <strain evidence="4">USAMLcec3-3695</strain>
    </source>
</reference>
<dbReference type="Pfam" id="PF00395">
    <property type="entry name" value="SLH"/>
    <property type="match status" value="2"/>
</dbReference>
<dbReference type="InterPro" id="IPR000408">
    <property type="entry name" value="Reg_chr_condens"/>
</dbReference>
<feature type="chain" id="PRO_5038789436" evidence="2">
    <location>
        <begin position="27"/>
        <end position="465"/>
    </location>
</feature>
<dbReference type="InterPro" id="IPR001119">
    <property type="entry name" value="SLH_dom"/>
</dbReference>
<evidence type="ECO:0000313" key="4">
    <source>
        <dbReference type="EMBL" id="HIU57466.1"/>
    </source>
</evidence>
<evidence type="ECO:0000259" key="3">
    <source>
        <dbReference type="PROSITE" id="PS51272"/>
    </source>
</evidence>
<name>A0A9D1MBZ6_9FIRM</name>
<dbReference type="SUPFAM" id="SSF50985">
    <property type="entry name" value="RCC1/BLIP-II"/>
    <property type="match status" value="1"/>
</dbReference>
<feature type="domain" description="SLH" evidence="3">
    <location>
        <begin position="315"/>
        <end position="378"/>
    </location>
</feature>
<dbReference type="InterPro" id="IPR009091">
    <property type="entry name" value="RCC1/BLIP-II"/>
</dbReference>
<dbReference type="PROSITE" id="PS00626">
    <property type="entry name" value="RCC1_2"/>
    <property type="match status" value="3"/>
</dbReference>
<comment type="caution">
    <text evidence="4">The sequence shown here is derived from an EMBL/GenBank/DDBJ whole genome shotgun (WGS) entry which is preliminary data.</text>
</comment>
<dbReference type="EMBL" id="DVNB01000070">
    <property type="protein sequence ID" value="HIU57466.1"/>
    <property type="molecule type" value="Genomic_DNA"/>
</dbReference>
<dbReference type="PROSITE" id="PS50012">
    <property type="entry name" value="RCC1_3"/>
    <property type="match status" value="4"/>
</dbReference>
<feature type="signal peptide" evidence="2">
    <location>
        <begin position="1"/>
        <end position="26"/>
    </location>
</feature>
<keyword evidence="2" id="KW-0732">Signal</keyword>
<evidence type="ECO:0000256" key="1">
    <source>
        <dbReference type="ARBA" id="ARBA00022737"/>
    </source>
</evidence>
<dbReference type="Proteomes" id="UP000824109">
    <property type="component" value="Unassembled WGS sequence"/>
</dbReference>
<evidence type="ECO:0000256" key="2">
    <source>
        <dbReference type="SAM" id="SignalP"/>
    </source>
</evidence>
<dbReference type="Gene3D" id="2.130.10.30">
    <property type="entry name" value="Regulator of chromosome condensation 1/beta-lactamase-inhibitor protein II"/>
    <property type="match status" value="1"/>
</dbReference>
<feature type="domain" description="SLH" evidence="3">
    <location>
        <begin position="252"/>
        <end position="314"/>
    </location>
</feature>
<organism evidence="4 5">
    <name type="scientific">Candidatus Ornithomonoglobus merdipullorum</name>
    <dbReference type="NCBI Taxonomy" id="2840895"/>
    <lineage>
        <taxon>Bacteria</taxon>
        <taxon>Bacillati</taxon>
        <taxon>Bacillota</taxon>
        <taxon>Clostridia</taxon>
        <taxon>Candidatus Ornithomonoglobus</taxon>
    </lineage>
</organism>
<protein>
    <submittedName>
        <fullName evidence="4">S-layer homology domain-containing protein</fullName>
    </submittedName>
</protein>
<reference evidence="4" key="1">
    <citation type="submission" date="2020-10" db="EMBL/GenBank/DDBJ databases">
        <authorList>
            <person name="Gilroy R."/>
        </authorList>
    </citation>
    <scope>NUCLEOTIDE SEQUENCE</scope>
    <source>
        <strain evidence="4">USAMLcec3-3695</strain>
    </source>
</reference>
<dbReference type="InterPro" id="IPR051210">
    <property type="entry name" value="Ub_ligase/GEF_domain"/>
</dbReference>
<accession>A0A9D1MBZ6</accession>